<dbReference type="Pfam" id="PF00145">
    <property type="entry name" value="DNA_methylase"/>
    <property type="match status" value="1"/>
</dbReference>
<dbReference type="NCBIfam" id="TIGR00675">
    <property type="entry name" value="dcm"/>
    <property type="match status" value="1"/>
</dbReference>
<feature type="non-terminal residue" evidence="8">
    <location>
        <position position="1"/>
    </location>
</feature>
<dbReference type="SUPFAM" id="SSF53335">
    <property type="entry name" value="S-adenosyl-L-methionine-dependent methyltransferases"/>
    <property type="match status" value="1"/>
</dbReference>
<dbReference type="GO" id="GO:0003677">
    <property type="term" value="F:DNA binding"/>
    <property type="evidence" value="ECO:0007669"/>
    <property type="project" value="TreeGrafter"/>
</dbReference>
<dbReference type="EC" id="2.1.1.37" evidence="7"/>
<dbReference type="InterPro" id="IPR029063">
    <property type="entry name" value="SAM-dependent_MTases_sf"/>
</dbReference>
<dbReference type="GO" id="GO:0009307">
    <property type="term" value="P:DNA restriction-modification system"/>
    <property type="evidence" value="ECO:0007669"/>
    <property type="project" value="UniProtKB-KW"/>
</dbReference>
<keyword evidence="1 5" id="KW-0489">Methyltransferase</keyword>
<evidence type="ECO:0000256" key="4">
    <source>
        <dbReference type="ARBA" id="ARBA00022747"/>
    </source>
</evidence>
<keyword evidence="3 5" id="KW-0949">S-adenosyl-L-methionine</keyword>
<sequence>YNFGGFFSTLNFSNTLLLSKSMKDLMTLIFNRKTISAQLLADIVSVSKATLLNWERTGKLTSVQNPITNAKEYEISQLIHFEEVRNMIGTNWNQEFNVQALRNYSSIELFAGAGGLALGLEKAGFSAVALNEVDKDACDTLRSNRPYWNVIQNDVKNVDFTRFADIDLIAGGFPCQAFSYAGEKLGFEDTRGTLFFEFSRAIKEVMPKVFLGENVRGLLNHDNGKTLSVITSVISDLGYTLIEPRVLKALFYRVPQKRERLFLVGIRNDLVKFAKFKWPSPYHRILVLKDALKAGELYDTDVPKSEGQSYPKRKKEILSYVPQGGYWRDLPNDLQREYMQGSYFLGGGKTGMARRLSWDEPSLTLTCSPAQKQTERCHPEETRPLTIREYARVQTFPDEWQFLGSISSQYKQIGNAVPVNLAHAVGRSVVTLLNSIEEKVDQTGDSLISSNELSQPKQLSLLNI</sequence>
<accession>A0AAW9PY21</accession>
<dbReference type="Gene3D" id="3.40.50.150">
    <property type="entry name" value="Vaccinia Virus protein VP39"/>
    <property type="match status" value="1"/>
</dbReference>
<evidence type="ECO:0000256" key="5">
    <source>
        <dbReference type="PROSITE-ProRule" id="PRU01016"/>
    </source>
</evidence>
<evidence type="ECO:0000256" key="1">
    <source>
        <dbReference type="ARBA" id="ARBA00022603"/>
    </source>
</evidence>
<dbReference type="EMBL" id="JAZBJZ010000014">
    <property type="protein sequence ID" value="MEE3716170.1"/>
    <property type="molecule type" value="Genomic_DNA"/>
</dbReference>
<evidence type="ECO:0000256" key="2">
    <source>
        <dbReference type="ARBA" id="ARBA00022679"/>
    </source>
</evidence>
<dbReference type="PROSITE" id="PS51679">
    <property type="entry name" value="SAM_MT_C5"/>
    <property type="match status" value="1"/>
</dbReference>
<proteinExistence type="inferred from homology"/>
<reference evidence="8" key="1">
    <citation type="submission" date="2024-01" db="EMBL/GenBank/DDBJ databases">
        <title>Bank of Algae and Cyanobacteria of the Azores (BACA) strain genomes.</title>
        <authorList>
            <person name="Luz R."/>
            <person name="Cordeiro R."/>
            <person name="Fonseca A."/>
            <person name="Goncalves V."/>
        </authorList>
    </citation>
    <scope>NUCLEOTIDE SEQUENCE</scope>
    <source>
        <strain evidence="8">BACA0141</strain>
    </source>
</reference>
<evidence type="ECO:0000256" key="6">
    <source>
        <dbReference type="RuleBase" id="RU000416"/>
    </source>
</evidence>
<dbReference type="InterPro" id="IPR001525">
    <property type="entry name" value="C5_MeTfrase"/>
</dbReference>
<comment type="similarity">
    <text evidence="5 6">Belongs to the class I-like SAM-binding methyltransferase superfamily. C5-methyltransferase family.</text>
</comment>
<evidence type="ECO:0000256" key="3">
    <source>
        <dbReference type="ARBA" id="ARBA00022691"/>
    </source>
</evidence>
<dbReference type="PROSITE" id="PS00094">
    <property type="entry name" value="C5_MTASE_1"/>
    <property type="match status" value="1"/>
</dbReference>
<protein>
    <recommendedName>
        <fullName evidence="7">Cytosine-specific methyltransferase</fullName>
        <ecNumber evidence="7">2.1.1.37</ecNumber>
    </recommendedName>
</protein>
<organism evidence="8 9">
    <name type="scientific">Tumidithrix elongata BACA0141</name>
    <dbReference type="NCBI Taxonomy" id="2716417"/>
    <lineage>
        <taxon>Bacteria</taxon>
        <taxon>Bacillati</taxon>
        <taxon>Cyanobacteriota</taxon>
        <taxon>Cyanophyceae</taxon>
        <taxon>Pseudanabaenales</taxon>
        <taxon>Pseudanabaenaceae</taxon>
        <taxon>Tumidithrix</taxon>
        <taxon>Tumidithrix elongata</taxon>
    </lineage>
</organism>
<dbReference type="Gene3D" id="3.90.120.10">
    <property type="entry name" value="DNA Methylase, subunit A, domain 2"/>
    <property type="match status" value="1"/>
</dbReference>
<keyword evidence="4" id="KW-0680">Restriction system</keyword>
<feature type="active site" evidence="5">
    <location>
        <position position="175"/>
    </location>
</feature>
<dbReference type="PROSITE" id="PS00095">
    <property type="entry name" value="C5_MTASE_2"/>
    <property type="match status" value="1"/>
</dbReference>
<dbReference type="InterPro" id="IPR050390">
    <property type="entry name" value="C5-Methyltransferase"/>
</dbReference>
<comment type="catalytic activity">
    <reaction evidence="7">
        <text>a 2'-deoxycytidine in DNA + S-adenosyl-L-methionine = a 5-methyl-2'-deoxycytidine in DNA + S-adenosyl-L-homocysteine + H(+)</text>
        <dbReference type="Rhea" id="RHEA:13681"/>
        <dbReference type="Rhea" id="RHEA-COMP:11369"/>
        <dbReference type="Rhea" id="RHEA-COMP:11370"/>
        <dbReference type="ChEBI" id="CHEBI:15378"/>
        <dbReference type="ChEBI" id="CHEBI:57856"/>
        <dbReference type="ChEBI" id="CHEBI:59789"/>
        <dbReference type="ChEBI" id="CHEBI:85452"/>
        <dbReference type="ChEBI" id="CHEBI:85454"/>
        <dbReference type="EC" id="2.1.1.37"/>
    </reaction>
</comment>
<gene>
    <name evidence="8" type="primary">dcm</name>
    <name evidence="8" type="ORF">V2H45_05355</name>
</gene>
<dbReference type="GO" id="GO:0003886">
    <property type="term" value="F:DNA (cytosine-5-)-methyltransferase activity"/>
    <property type="evidence" value="ECO:0007669"/>
    <property type="project" value="UniProtKB-EC"/>
</dbReference>
<evidence type="ECO:0000313" key="9">
    <source>
        <dbReference type="Proteomes" id="UP001333818"/>
    </source>
</evidence>
<dbReference type="AlphaFoldDB" id="A0AAW9PY21"/>
<keyword evidence="9" id="KW-1185">Reference proteome</keyword>
<comment type="caution">
    <text evidence="8">The sequence shown here is derived from an EMBL/GenBank/DDBJ whole genome shotgun (WGS) entry which is preliminary data.</text>
</comment>
<dbReference type="InterPro" id="IPR031303">
    <property type="entry name" value="C5_meth_CS"/>
</dbReference>
<keyword evidence="2 5" id="KW-0808">Transferase</keyword>
<dbReference type="PANTHER" id="PTHR10629">
    <property type="entry name" value="CYTOSINE-SPECIFIC METHYLTRANSFERASE"/>
    <property type="match status" value="1"/>
</dbReference>
<evidence type="ECO:0000313" key="8">
    <source>
        <dbReference type="EMBL" id="MEE3716170.1"/>
    </source>
</evidence>
<dbReference type="CDD" id="cd00315">
    <property type="entry name" value="Cyt_C5_DNA_methylase"/>
    <property type="match status" value="1"/>
</dbReference>
<dbReference type="PRINTS" id="PR00105">
    <property type="entry name" value="C5METTRFRASE"/>
</dbReference>
<evidence type="ECO:0000256" key="7">
    <source>
        <dbReference type="RuleBase" id="RU000417"/>
    </source>
</evidence>
<dbReference type="GO" id="GO:0044027">
    <property type="term" value="P:negative regulation of gene expression via chromosomal CpG island methylation"/>
    <property type="evidence" value="ECO:0007669"/>
    <property type="project" value="TreeGrafter"/>
</dbReference>
<dbReference type="Proteomes" id="UP001333818">
    <property type="component" value="Unassembled WGS sequence"/>
</dbReference>
<dbReference type="InterPro" id="IPR018117">
    <property type="entry name" value="C5_DNA_meth_AS"/>
</dbReference>
<name>A0AAW9PY21_9CYAN</name>
<dbReference type="GO" id="GO:0032259">
    <property type="term" value="P:methylation"/>
    <property type="evidence" value="ECO:0007669"/>
    <property type="project" value="UniProtKB-KW"/>
</dbReference>
<dbReference type="PANTHER" id="PTHR10629:SF52">
    <property type="entry name" value="DNA (CYTOSINE-5)-METHYLTRANSFERASE 1"/>
    <property type="match status" value="1"/>
</dbReference>